<feature type="coiled-coil region" evidence="1">
    <location>
        <begin position="200"/>
        <end position="259"/>
    </location>
</feature>
<feature type="compositionally biased region" description="Low complexity" evidence="2">
    <location>
        <begin position="167"/>
        <end position="179"/>
    </location>
</feature>
<proteinExistence type="predicted"/>
<evidence type="ECO:0000259" key="4">
    <source>
        <dbReference type="Pfam" id="PF10145"/>
    </source>
</evidence>
<sequence>MSEPAVRAELHITLKDGTTAGLKNIEQQAERSTRKVSETSAAAAKKSASETESSTSQQRASYERLSRAREVLGVRSERAIQREIQQTEAAYRRLEVSGKLSTSELSGASDLARSRITRLAGELAKVSDGSVQPRITLKDGATAGLKNIELQAEKTAKKITEASAAAAKKSASETESSTSQQRASYERLSRAREVLGVRSERAIQREIQQVEAAYKRLESSGTMSQDALARVADKTREKITRLTNEMGKLTAEQKKVTQEAERFERINSRLRTGVAVGAGVAAAGYTLSSPAKAAMSFDERLAGMANTAYAERDAAGRKVGMKELEAVINRSTQPGIGGGTREQAAEALDAMIAKNTLGYQRSVEFLPTVMRTASGAGADPTQISNLASVLVGQKVVSNDRELKTALNMITAAGQAGGFEIKDMARWLSQQMPLAGKAGMMGLDGLQKVLAMNQASVLTAGTTDEAGNNVRNLLAKLASKDTATDFEKAGRGDLTTYMMNQRLKGNDAVTAWMSIIDSEAEKDPRLKAAIAKLNETKDKGEQAQILESIKALSEGGVIGKYFQDMQAVGALMGLRNKDVVGNVDAAVSRNRKEYGVNDVNYEVMSGTASFQVRAAEQAKDSAQKSAMDGLTPAIGRTAAMFTDIANKHPVLIGATTLATGALAALATAAGLSSLALGGKENAIARTASKYMPAIGKTARAGGVGVAALAGGYALDKAFGEESAISRYGSSALTGASFGALFGGPIGAAVGGGLGLAFEGIKDLLKPAEQKPVDVNAKMTVGLAPGLVLQSQSMQSSGPVKSVMNTGNMWGIP</sequence>
<keyword evidence="3" id="KW-0812">Transmembrane</keyword>
<dbReference type="STRING" id="1188319.OYT1_01594"/>
<dbReference type="EMBL" id="AP018738">
    <property type="protein sequence ID" value="BBE51778.1"/>
    <property type="molecule type" value="Genomic_DNA"/>
</dbReference>
<dbReference type="KEGG" id="fam:OYT1_ch2262"/>
<feature type="domain" description="Phage tail tape measure protein" evidence="4">
    <location>
        <begin position="340"/>
        <end position="546"/>
    </location>
</feature>
<feature type="transmembrane region" description="Helical" evidence="3">
    <location>
        <begin position="649"/>
        <end position="675"/>
    </location>
</feature>
<gene>
    <name evidence="5" type="ORF">OYT1_ch2262</name>
</gene>
<feature type="compositionally biased region" description="Basic and acidic residues" evidence="2">
    <location>
        <begin position="28"/>
        <end position="37"/>
    </location>
</feature>
<reference evidence="5 6" key="1">
    <citation type="submission" date="2018-06" db="EMBL/GenBank/DDBJ databases">
        <title>OYT1 Genome Sequencing.</title>
        <authorList>
            <person name="Kato S."/>
            <person name="Itoh T."/>
            <person name="Ohkuma M."/>
        </authorList>
    </citation>
    <scope>NUCLEOTIDE SEQUENCE [LARGE SCALE GENOMIC DNA]</scope>
    <source>
        <strain evidence="5 6">OYT1</strain>
    </source>
</reference>
<feature type="transmembrane region" description="Helical" evidence="3">
    <location>
        <begin position="733"/>
        <end position="756"/>
    </location>
</feature>
<accession>A0A2Z6GE04</accession>
<dbReference type="OrthoDB" id="8019720at2"/>
<organism evidence="5 6">
    <name type="scientific">Ferriphaselus amnicola</name>
    <dbReference type="NCBI Taxonomy" id="1188319"/>
    <lineage>
        <taxon>Bacteria</taxon>
        <taxon>Pseudomonadati</taxon>
        <taxon>Pseudomonadota</taxon>
        <taxon>Betaproteobacteria</taxon>
        <taxon>Nitrosomonadales</taxon>
        <taxon>Gallionellaceae</taxon>
        <taxon>Ferriphaselus</taxon>
    </lineage>
</organism>
<keyword evidence="3" id="KW-0472">Membrane</keyword>
<feature type="transmembrane region" description="Helical" evidence="3">
    <location>
        <begin position="696"/>
        <end position="713"/>
    </location>
</feature>
<dbReference type="RefSeq" id="WP_062626759.1">
    <property type="nucleotide sequence ID" value="NZ_AP018738.1"/>
</dbReference>
<keyword evidence="3" id="KW-1133">Transmembrane helix</keyword>
<evidence type="ECO:0000313" key="6">
    <source>
        <dbReference type="Proteomes" id="UP000033070"/>
    </source>
</evidence>
<feature type="region of interest" description="Disordered" evidence="2">
    <location>
        <begin position="167"/>
        <end position="187"/>
    </location>
</feature>
<protein>
    <submittedName>
        <fullName evidence="5">Phage-related minor tail protein</fullName>
    </submittedName>
</protein>
<evidence type="ECO:0000256" key="1">
    <source>
        <dbReference type="SAM" id="Coils"/>
    </source>
</evidence>
<dbReference type="AlphaFoldDB" id="A0A2Z6GE04"/>
<dbReference type="Pfam" id="PF10145">
    <property type="entry name" value="PhageMin_Tail"/>
    <property type="match status" value="1"/>
</dbReference>
<dbReference type="Proteomes" id="UP000033070">
    <property type="component" value="Chromosome"/>
</dbReference>
<keyword evidence="6" id="KW-1185">Reference proteome</keyword>
<name>A0A2Z6GE04_9PROT</name>
<keyword evidence="1" id="KW-0175">Coiled coil</keyword>
<evidence type="ECO:0000256" key="3">
    <source>
        <dbReference type="SAM" id="Phobius"/>
    </source>
</evidence>
<evidence type="ECO:0000313" key="5">
    <source>
        <dbReference type="EMBL" id="BBE51778.1"/>
    </source>
</evidence>
<feature type="compositionally biased region" description="Low complexity" evidence="2">
    <location>
        <begin position="38"/>
        <end position="56"/>
    </location>
</feature>
<evidence type="ECO:0000256" key="2">
    <source>
        <dbReference type="SAM" id="MobiDB-lite"/>
    </source>
</evidence>
<dbReference type="InterPro" id="IPR010090">
    <property type="entry name" value="Phage_tape_meas"/>
</dbReference>
<feature type="region of interest" description="Disordered" evidence="2">
    <location>
        <begin position="27"/>
        <end position="64"/>
    </location>
</feature>